<feature type="compositionally biased region" description="Polar residues" evidence="1">
    <location>
        <begin position="310"/>
        <end position="345"/>
    </location>
</feature>
<reference evidence="2 3" key="1">
    <citation type="submission" date="2014-06" db="EMBL/GenBank/DDBJ databases">
        <authorList>
            <person name="Swart Estienne"/>
        </authorList>
    </citation>
    <scope>NUCLEOTIDE SEQUENCE [LARGE SCALE GENOMIC DNA]</scope>
    <source>
        <strain evidence="2 3">130c</strain>
    </source>
</reference>
<proteinExistence type="predicted"/>
<feature type="region of interest" description="Disordered" evidence="1">
    <location>
        <begin position="735"/>
        <end position="802"/>
    </location>
</feature>
<keyword evidence="3" id="KW-1185">Reference proteome</keyword>
<sequence length="828" mass="94776">MGAQASACCVCREKGPLPSDVYDLENLKLQHFSSTQANNVAVNLNHYKNVREVQDETLPEVSHLDLPNESVYLNYNSINDSKMQKKSEDKLQSSSNSQRQESHLDLDTMEQSQNNWVYNSFQARVRAMVQQYKLRKLENNNNVSQVPAIVLRKDDSKNPYRGKIKVKRSQRKIQDIQKELFIEFQKDFEYHDYDKVRVRAGKSSISSSEDDECKEQYNENRLLGHYDDLKEVRAIAPKQQHTQMGATFSNCCMSRDKEDIAARMSENYQKQQSLKSNIFKKFEPNLELKEEKITEQGNDHQDRNFEHTRTSSSFSDNFPNSGRKNYSKDYNSFESNISDQQNNPRANPHHYNEINGVKSSQELQKPLQKYATNVIIQEEQDHNSNYDSDQSDGAIVQNPDKTGSNFDDSQSRSHSQYQGSKSYIIDDLEQSNNSPDPNKHETRSSVSDTDIIKVHDYDSNYDSSSNYSQGRLNRVGTTKIRKIGVESVDEENENEHDDDGMIVDTDFIQDFKKQMTFKSQQSEGSVRIIRRGNNNGTIDDDSFVDDSSGSNYTNTSIRVKSQYTSSQQQSSGLRVKSGPMSHQNTVTSVRVNEDEQEESDNDSSYTNTSVKVGSFSRRTSVLSNNVVQNQSRNLIQPGHRSNQNSIHQKYSNQLEMRSGNSQRDRVGTQRQLQLKGSKRNFQSQSEDSDSNQNMNSNSDRNIQMDSDRSINKIDQYSNSPSQSQTSIRAISDIHNSRNSDQERPSSSHDSDSVQISSSDMTEKSQSSKYDRSRQQQIPNQKARQNRGGSVKQSKVQNMRSKSPIVIDSIYEQEESMLESEQTIIIDAQ</sequence>
<dbReference type="Proteomes" id="UP000039865">
    <property type="component" value="Unassembled WGS sequence"/>
</dbReference>
<feature type="compositionally biased region" description="Polar residues" evidence="1">
    <location>
        <begin position="774"/>
        <end position="800"/>
    </location>
</feature>
<evidence type="ECO:0000256" key="1">
    <source>
        <dbReference type="SAM" id="MobiDB-lite"/>
    </source>
</evidence>
<feature type="region of interest" description="Disordered" evidence="1">
    <location>
        <begin position="516"/>
        <end position="611"/>
    </location>
</feature>
<feature type="region of interest" description="Disordered" evidence="1">
    <location>
        <begin position="656"/>
        <end position="703"/>
    </location>
</feature>
<evidence type="ECO:0000313" key="3">
    <source>
        <dbReference type="Proteomes" id="UP000039865"/>
    </source>
</evidence>
<feature type="compositionally biased region" description="Polar residues" evidence="1">
    <location>
        <begin position="580"/>
        <end position="590"/>
    </location>
</feature>
<evidence type="ECO:0000313" key="2">
    <source>
        <dbReference type="EMBL" id="CDW81191.1"/>
    </source>
</evidence>
<feature type="compositionally biased region" description="Basic and acidic residues" evidence="1">
    <location>
        <begin position="82"/>
        <end position="91"/>
    </location>
</feature>
<feature type="compositionally biased region" description="Low complexity" evidence="1">
    <location>
        <begin position="561"/>
        <end position="571"/>
    </location>
</feature>
<dbReference type="AlphaFoldDB" id="A0A078AH81"/>
<gene>
    <name evidence="2" type="primary">Contig14417.g15364</name>
    <name evidence="2" type="ORF">STYLEM_10201</name>
</gene>
<organism evidence="2 3">
    <name type="scientific">Stylonychia lemnae</name>
    <name type="common">Ciliate</name>
    <dbReference type="NCBI Taxonomy" id="5949"/>
    <lineage>
        <taxon>Eukaryota</taxon>
        <taxon>Sar</taxon>
        <taxon>Alveolata</taxon>
        <taxon>Ciliophora</taxon>
        <taxon>Intramacronucleata</taxon>
        <taxon>Spirotrichea</taxon>
        <taxon>Stichotrichia</taxon>
        <taxon>Sporadotrichida</taxon>
        <taxon>Oxytrichidae</taxon>
        <taxon>Stylonychinae</taxon>
        <taxon>Stylonychia</taxon>
    </lineage>
</organism>
<accession>A0A078AH81</accession>
<feature type="compositionally biased region" description="Basic and acidic residues" evidence="1">
    <location>
        <begin position="735"/>
        <end position="751"/>
    </location>
</feature>
<feature type="compositionally biased region" description="Polar residues" evidence="1">
    <location>
        <begin position="399"/>
        <end position="421"/>
    </location>
</feature>
<feature type="region of interest" description="Disordered" evidence="1">
    <location>
        <begin position="82"/>
        <end position="106"/>
    </location>
</feature>
<feature type="region of interest" description="Disordered" evidence="1">
    <location>
        <begin position="382"/>
        <end position="451"/>
    </location>
</feature>
<feature type="region of interest" description="Disordered" evidence="1">
    <location>
        <begin position="293"/>
        <end position="360"/>
    </location>
</feature>
<feature type="compositionally biased region" description="Low complexity" evidence="1">
    <location>
        <begin position="680"/>
        <end position="701"/>
    </location>
</feature>
<feature type="compositionally biased region" description="Basic and acidic residues" evidence="1">
    <location>
        <begin position="293"/>
        <end position="309"/>
    </location>
</feature>
<name>A0A078AH81_STYLE</name>
<dbReference type="EMBL" id="CCKQ01009686">
    <property type="protein sequence ID" value="CDW81191.1"/>
    <property type="molecule type" value="Genomic_DNA"/>
</dbReference>
<dbReference type="InParanoid" id="A0A078AH81"/>
<protein>
    <submittedName>
        <fullName evidence="2">Uncharacterized protein</fullName>
    </submittedName>
</protein>